<gene>
    <name evidence="3" type="ORF">HMPREF2130_08335</name>
</gene>
<feature type="transmembrane region" description="Helical" evidence="1">
    <location>
        <begin position="122"/>
        <end position="139"/>
    </location>
</feature>
<sequence>MTTSQRQYPMSLGALALVLSIFSLCIGNSFAKGLFEAAGPVGATTLRLLFSTLFMMLFWRPWRIALTRSDLATIIPYGLCMVGMNSTFYLAIDRLPLGVTLAIQFSGPLAVAVLSSRSRMDFVWVLLALAGLYLLLWPGHAANDTLKLDSIGVVYALVAGAFWGMYILVGRRARLIHPGLITSYGFATASLIILPIGLIQNGPQLINPTVLLFGLGIALLSSTIPFTLEIFSLRILPIKTFSIMVSLEPAVGALTGIVILNEFLDLREWLAVILIVSAAIGTTATAVQSGRREKRREQK</sequence>
<dbReference type="OrthoDB" id="9815120at2"/>
<keyword evidence="1" id="KW-1133">Transmembrane helix</keyword>
<dbReference type="PANTHER" id="PTHR22911:SF37">
    <property type="entry name" value="THREONINE_HOMOSERINE EXPORTER RHTA"/>
    <property type="match status" value="1"/>
</dbReference>
<evidence type="ECO:0000259" key="2">
    <source>
        <dbReference type="Pfam" id="PF00892"/>
    </source>
</evidence>
<reference evidence="3 4" key="1">
    <citation type="submission" date="2014-07" db="EMBL/GenBank/DDBJ databases">
        <authorList>
            <person name="McCorrison J."/>
            <person name="Sanka R."/>
            <person name="Torralba M."/>
            <person name="Gillis M."/>
            <person name="Haft D.H."/>
            <person name="Methe B."/>
            <person name="Sutton G."/>
            <person name="Nelson K.E."/>
        </authorList>
    </citation>
    <scope>NUCLEOTIDE SEQUENCE [LARGE SCALE GENOMIC DNA]</scope>
    <source>
        <strain evidence="3 4">DNF00040</strain>
    </source>
</reference>
<evidence type="ECO:0000313" key="3">
    <source>
        <dbReference type="EMBL" id="KGF29868.1"/>
    </source>
</evidence>
<dbReference type="SUPFAM" id="SSF103481">
    <property type="entry name" value="Multidrug resistance efflux transporter EmrE"/>
    <property type="match status" value="2"/>
</dbReference>
<name>A0A095Z5E7_9BURK</name>
<organism evidence="3 4">
    <name type="scientific">Oligella urethralis DNF00040</name>
    <dbReference type="NCBI Taxonomy" id="1401065"/>
    <lineage>
        <taxon>Bacteria</taxon>
        <taxon>Pseudomonadati</taxon>
        <taxon>Pseudomonadota</taxon>
        <taxon>Betaproteobacteria</taxon>
        <taxon>Burkholderiales</taxon>
        <taxon>Alcaligenaceae</taxon>
        <taxon>Oligella</taxon>
    </lineage>
</organism>
<dbReference type="eggNOG" id="COG5006">
    <property type="taxonomic scope" value="Bacteria"/>
</dbReference>
<feature type="transmembrane region" description="Helical" evidence="1">
    <location>
        <begin position="269"/>
        <end position="287"/>
    </location>
</feature>
<dbReference type="GO" id="GO:0015565">
    <property type="term" value="F:threonine efflux transmembrane transporter activity"/>
    <property type="evidence" value="ECO:0007669"/>
    <property type="project" value="TreeGrafter"/>
</dbReference>
<dbReference type="GeneID" id="93428278"/>
<dbReference type="EMBL" id="JRNI01000035">
    <property type="protein sequence ID" value="KGF29868.1"/>
    <property type="molecule type" value="Genomic_DNA"/>
</dbReference>
<feature type="transmembrane region" description="Helical" evidence="1">
    <location>
        <begin position="205"/>
        <end position="228"/>
    </location>
</feature>
<feature type="transmembrane region" description="Helical" evidence="1">
    <location>
        <begin position="240"/>
        <end position="263"/>
    </location>
</feature>
<comment type="caution">
    <text evidence="3">The sequence shown here is derived from an EMBL/GenBank/DDBJ whole genome shotgun (WGS) entry which is preliminary data.</text>
</comment>
<dbReference type="AlphaFoldDB" id="A0A095Z5E7"/>
<feature type="transmembrane region" description="Helical" evidence="1">
    <location>
        <begin position="181"/>
        <end position="199"/>
    </location>
</feature>
<dbReference type="GO" id="GO:0005886">
    <property type="term" value="C:plasma membrane"/>
    <property type="evidence" value="ECO:0007669"/>
    <property type="project" value="TreeGrafter"/>
</dbReference>
<dbReference type="RefSeq" id="WP_026156764.1">
    <property type="nucleotide sequence ID" value="NZ_JRNI01000035.1"/>
</dbReference>
<dbReference type="InterPro" id="IPR000620">
    <property type="entry name" value="EamA_dom"/>
</dbReference>
<dbReference type="Pfam" id="PF00892">
    <property type="entry name" value="EamA"/>
    <property type="match status" value="1"/>
</dbReference>
<evidence type="ECO:0000313" key="4">
    <source>
        <dbReference type="Proteomes" id="UP000029629"/>
    </source>
</evidence>
<feature type="domain" description="EamA" evidence="2">
    <location>
        <begin position="151"/>
        <end position="282"/>
    </location>
</feature>
<feature type="transmembrane region" description="Helical" evidence="1">
    <location>
        <begin position="37"/>
        <end position="59"/>
    </location>
</feature>
<accession>A0A095Z5E7</accession>
<keyword evidence="4" id="KW-1185">Reference proteome</keyword>
<protein>
    <submittedName>
        <fullName evidence="3">Transporter</fullName>
    </submittedName>
</protein>
<keyword evidence="1" id="KW-0812">Transmembrane</keyword>
<dbReference type="PANTHER" id="PTHR22911">
    <property type="entry name" value="ACYL-MALONYL CONDENSING ENZYME-RELATED"/>
    <property type="match status" value="1"/>
</dbReference>
<feature type="transmembrane region" description="Helical" evidence="1">
    <location>
        <begin position="151"/>
        <end position="169"/>
    </location>
</feature>
<dbReference type="Proteomes" id="UP000029629">
    <property type="component" value="Unassembled WGS sequence"/>
</dbReference>
<dbReference type="InterPro" id="IPR037185">
    <property type="entry name" value="EmrE-like"/>
</dbReference>
<proteinExistence type="predicted"/>
<feature type="transmembrane region" description="Helical" evidence="1">
    <location>
        <begin position="71"/>
        <end position="91"/>
    </location>
</feature>
<feature type="transmembrane region" description="Helical" evidence="1">
    <location>
        <begin position="97"/>
        <end position="115"/>
    </location>
</feature>
<keyword evidence="1" id="KW-0472">Membrane</keyword>
<evidence type="ECO:0000256" key="1">
    <source>
        <dbReference type="SAM" id="Phobius"/>
    </source>
</evidence>